<accession>A0AAU7JMJ8</accession>
<dbReference type="InterPro" id="IPR050612">
    <property type="entry name" value="Prok_Mopterin_Oxidored"/>
</dbReference>
<dbReference type="Pfam" id="PF00384">
    <property type="entry name" value="Molybdopterin"/>
    <property type="match status" value="1"/>
</dbReference>
<dbReference type="PANTHER" id="PTHR43742">
    <property type="entry name" value="TRIMETHYLAMINE-N-OXIDE REDUCTASE"/>
    <property type="match status" value="1"/>
</dbReference>
<reference evidence="6" key="1">
    <citation type="submission" date="2024-05" db="EMBL/GenBank/DDBJ databases">
        <authorList>
            <person name="Kim S."/>
            <person name="Heo J."/>
            <person name="Choi H."/>
            <person name="Choi Y."/>
            <person name="Kwon S.-W."/>
            <person name="Kim Y."/>
        </authorList>
    </citation>
    <scope>NUCLEOTIDE SEQUENCE</scope>
    <source>
        <strain evidence="6">KACC 23698</strain>
    </source>
</reference>
<proteinExistence type="inferred from homology"/>
<name>A0AAU7JMJ8_9HYPH</name>
<dbReference type="InterPro" id="IPR006657">
    <property type="entry name" value="MoPterin_dinucl-bd_dom"/>
</dbReference>
<keyword evidence="2" id="KW-0479">Metal-binding</keyword>
<dbReference type="Gene3D" id="3.40.50.740">
    <property type="match status" value="1"/>
</dbReference>
<dbReference type="GO" id="GO:0046872">
    <property type="term" value="F:metal ion binding"/>
    <property type="evidence" value="ECO:0007669"/>
    <property type="project" value="UniProtKB-KW"/>
</dbReference>
<feature type="domain" description="4Fe-4S Mo/W bis-MGD-type" evidence="5">
    <location>
        <begin position="7"/>
        <end position="65"/>
    </location>
</feature>
<dbReference type="AlphaFoldDB" id="A0AAU7JMJ8"/>
<dbReference type="SMART" id="SM00926">
    <property type="entry name" value="Molybdop_Fe4S4"/>
    <property type="match status" value="1"/>
</dbReference>
<dbReference type="CDD" id="cd02786">
    <property type="entry name" value="MopB_CT_3"/>
    <property type="match status" value="1"/>
</dbReference>
<dbReference type="GO" id="GO:0016491">
    <property type="term" value="F:oxidoreductase activity"/>
    <property type="evidence" value="ECO:0007669"/>
    <property type="project" value="InterPro"/>
</dbReference>
<keyword evidence="4" id="KW-0411">Iron-sulfur</keyword>
<dbReference type="EMBL" id="CP157484">
    <property type="protein sequence ID" value="XBO41528.1"/>
    <property type="molecule type" value="Genomic_DNA"/>
</dbReference>
<evidence type="ECO:0000256" key="4">
    <source>
        <dbReference type="ARBA" id="ARBA00023014"/>
    </source>
</evidence>
<organism evidence="6">
    <name type="scientific">Alsobacter sp. KACC 23698</name>
    <dbReference type="NCBI Taxonomy" id="3149229"/>
    <lineage>
        <taxon>Bacteria</taxon>
        <taxon>Pseudomonadati</taxon>
        <taxon>Pseudomonadota</taxon>
        <taxon>Alphaproteobacteria</taxon>
        <taxon>Hyphomicrobiales</taxon>
        <taxon>Alsobacteraceae</taxon>
        <taxon>Alsobacter</taxon>
    </lineage>
</organism>
<evidence type="ECO:0000256" key="2">
    <source>
        <dbReference type="ARBA" id="ARBA00022723"/>
    </source>
</evidence>
<evidence type="ECO:0000313" key="6">
    <source>
        <dbReference type="EMBL" id="XBO41528.1"/>
    </source>
</evidence>
<dbReference type="InterPro" id="IPR037920">
    <property type="entry name" value="YoaE_C"/>
</dbReference>
<gene>
    <name evidence="6" type="ORF">ABEG18_12470</name>
</gene>
<dbReference type="PANTHER" id="PTHR43742:SF6">
    <property type="entry name" value="OXIDOREDUCTASE YYAE-RELATED"/>
    <property type="match status" value="1"/>
</dbReference>
<sequence>MNAPVAVTRRPSVCPHDCPSACALEVEIVDGARVGRVYGAPDQAYTAGVICAKVARYAERVHHPDRVTHPLLRVGPKGSGQFRRASWDEALDVVAENFLRAEREFGAESVWPYHYAGTMGLVMRDGVKRLTHAKRYSGFYSTICINLAWPGYIAGTGKLAGPDPREMGKSDCVVIWGTNAVSTQVNVMTHAVRARKERGAKIVVVDVYQNATMKQADMALCLRPGTDGALACAVMHVLFRDGLANWDYLRRYTDAPEELRDHLRTRSPEWASAITGLPVEEIEAFAHLVGRTPRTYFRLGYGFSRQRNGAVNMHAASCIAAVTGAWLHEGGGAFHNNGAIYHWRKSLIEGLDAYDPSVRKLDQSKIGRILTGDPDALKGGPPVKALFVQSTNPAAVAPEQGLVKQGFAREDLFVCVHEQVMTETARLADVVLPATMFMEHDDLYQGGGHQYIMFGGKLVDPPGECRSNHEVVSSIAARVGARHRGFDMTPREIIDWTLRQSGWGTLEELEAGKWIDAQPPFEQAHYLDGFAWPDRKFRFKPDWPKVPFSNDGPMGPIADMPALPDHWAVIEQATPEHPFRLATSPARNFLNTSFNETPTSLSNEKRPTVMIHPADAAELGVADGEEVTLENHRGAVRIAARLFDGVRRGVLVAESIWPDSAYPDGKGINHLTGADAPAPFGGAAFHDNRVRVVKT</sequence>
<dbReference type="Gene3D" id="3.40.228.10">
    <property type="entry name" value="Dimethylsulfoxide Reductase, domain 2"/>
    <property type="match status" value="1"/>
</dbReference>
<dbReference type="Pfam" id="PF04879">
    <property type="entry name" value="Molybdop_Fe4S4"/>
    <property type="match status" value="1"/>
</dbReference>
<dbReference type="InterPro" id="IPR006963">
    <property type="entry name" value="Mopterin_OxRdtase_4Fe-4S_dom"/>
</dbReference>
<dbReference type="SUPFAM" id="SSF53706">
    <property type="entry name" value="Formate dehydrogenase/DMSO reductase, domains 1-3"/>
    <property type="match status" value="1"/>
</dbReference>
<keyword evidence="3" id="KW-0408">Iron</keyword>
<evidence type="ECO:0000256" key="3">
    <source>
        <dbReference type="ARBA" id="ARBA00023004"/>
    </source>
</evidence>
<dbReference type="Pfam" id="PF01568">
    <property type="entry name" value="Molydop_binding"/>
    <property type="match status" value="1"/>
</dbReference>
<protein>
    <submittedName>
        <fullName evidence="6">Molybdopterin oxidoreductase family protein</fullName>
    </submittedName>
</protein>
<dbReference type="InterPro" id="IPR006656">
    <property type="entry name" value="Mopterin_OxRdtase"/>
</dbReference>
<dbReference type="Gene3D" id="2.40.40.20">
    <property type="match status" value="1"/>
</dbReference>
<dbReference type="PROSITE" id="PS51669">
    <property type="entry name" value="4FE4S_MOW_BIS_MGD"/>
    <property type="match status" value="1"/>
</dbReference>
<dbReference type="GO" id="GO:0043546">
    <property type="term" value="F:molybdopterin cofactor binding"/>
    <property type="evidence" value="ECO:0007669"/>
    <property type="project" value="InterPro"/>
</dbReference>
<evidence type="ECO:0000259" key="5">
    <source>
        <dbReference type="PROSITE" id="PS51669"/>
    </source>
</evidence>
<evidence type="ECO:0000256" key="1">
    <source>
        <dbReference type="ARBA" id="ARBA00010312"/>
    </source>
</evidence>
<dbReference type="RefSeq" id="WP_406858384.1">
    <property type="nucleotide sequence ID" value="NZ_CP157484.1"/>
</dbReference>
<dbReference type="Gene3D" id="2.20.25.90">
    <property type="entry name" value="ADC-like domains"/>
    <property type="match status" value="1"/>
</dbReference>
<dbReference type="GO" id="GO:0051536">
    <property type="term" value="F:iron-sulfur cluster binding"/>
    <property type="evidence" value="ECO:0007669"/>
    <property type="project" value="UniProtKB-KW"/>
</dbReference>
<dbReference type="InterPro" id="IPR009010">
    <property type="entry name" value="Asp_de-COase-like_dom_sf"/>
</dbReference>
<dbReference type="CDD" id="cd02766">
    <property type="entry name" value="MopB_3"/>
    <property type="match status" value="1"/>
</dbReference>
<comment type="similarity">
    <text evidence="1">Belongs to the prokaryotic molybdopterin-containing oxidoreductase family.</text>
</comment>
<dbReference type="SUPFAM" id="SSF50692">
    <property type="entry name" value="ADC-like"/>
    <property type="match status" value="1"/>
</dbReference>
<dbReference type="Gene3D" id="3.30.2070.10">
    <property type="entry name" value="Formate dehydrogenase/DMSO reductase"/>
    <property type="match status" value="1"/>
</dbReference>